<evidence type="ECO:0000313" key="2">
    <source>
        <dbReference type="EMBL" id="KAF2799449.1"/>
    </source>
</evidence>
<name>A0A6A6XSR9_9PLEO</name>
<gene>
    <name evidence="2" type="ORF">K505DRAFT_356606</name>
</gene>
<reference evidence="2" key="1">
    <citation type="journal article" date="2020" name="Stud. Mycol.">
        <title>101 Dothideomycetes genomes: a test case for predicting lifestyles and emergence of pathogens.</title>
        <authorList>
            <person name="Haridas S."/>
            <person name="Albert R."/>
            <person name="Binder M."/>
            <person name="Bloem J."/>
            <person name="Labutti K."/>
            <person name="Salamov A."/>
            <person name="Andreopoulos B."/>
            <person name="Baker S."/>
            <person name="Barry K."/>
            <person name="Bills G."/>
            <person name="Bluhm B."/>
            <person name="Cannon C."/>
            <person name="Castanera R."/>
            <person name="Culley D."/>
            <person name="Daum C."/>
            <person name="Ezra D."/>
            <person name="Gonzalez J."/>
            <person name="Henrissat B."/>
            <person name="Kuo A."/>
            <person name="Liang C."/>
            <person name="Lipzen A."/>
            <person name="Lutzoni F."/>
            <person name="Magnuson J."/>
            <person name="Mondo S."/>
            <person name="Nolan M."/>
            <person name="Ohm R."/>
            <person name="Pangilinan J."/>
            <person name="Park H.-J."/>
            <person name="Ramirez L."/>
            <person name="Alfaro M."/>
            <person name="Sun H."/>
            <person name="Tritt A."/>
            <person name="Yoshinaga Y."/>
            <person name="Zwiers L.-H."/>
            <person name="Turgeon B."/>
            <person name="Goodwin S."/>
            <person name="Spatafora J."/>
            <person name="Crous P."/>
            <person name="Grigoriev I."/>
        </authorList>
    </citation>
    <scope>NUCLEOTIDE SEQUENCE</scope>
    <source>
        <strain evidence="2">CBS 109.77</strain>
    </source>
</reference>
<keyword evidence="3" id="KW-1185">Reference proteome</keyword>
<dbReference type="Proteomes" id="UP000799757">
    <property type="component" value="Unassembled WGS sequence"/>
</dbReference>
<evidence type="ECO:0000256" key="1">
    <source>
        <dbReference type="SAM" id="MobiDB-lite"/>
    </source>
</evidence>
<sequence length="133" mass="14466">MALVIDGQLGSAWPQARLNTMTALSLSSLHLSARCRSARLPRSGRQDWLNTGRLHLLRSRALPASVPTVRRPSGGADASPPAAASLTTQLRSYEKVAQSMSHTWSLRVSSNQASARLRFLEAPPLVSTPKRNR</sequence>
<evidence type="ECO:0000313" key="3">
    <source>
        <dbReference type="Proteomes" id="UP000799757"/>
    </source>
</evidence>
<dbReference type="AlphaFoldDB" id="A0A6A6XSR9"/>
<feature type="compositionally biased region" description="Low complexity" evidence="1">
    <location>
        <begin position="72"/>
        <end position="84"/>
    </location>
</feature>
<feature type="region of interest" description="Disordered" evidence="1">
    <location>
        <begin position="65"/>
        <end position="84"/>
    </location>
</feature>
<proteinExistence type="predicted"/>
<accession>A0A6A6XSR9</accession>
<dbReference type="EMBL" id="MU001764">
    <property type="protein sequence ID" value="KAF2799449.1"/>
    <property type="molecule type" value="Genomic_DNA"/>
</dbReference>
<protein>
    <submittedName>
        <fullName evidence="2">Uncharacterized protein</fullName>
    </submittedName>
</protein>
<organism evidence="2 3">
    <name type="scientific">Melanomma pulvis-pyrius CBS 109.77</name>
    <dbReference type="NCBI Taxonomy" id="1314802"/>
    <lineage>
        <taxon>Eukaryota</taxon>
        <taxon>Fungi</taxon>
        <taxon>Dikarya</taxon>
        <taxon>Ascomycota</taxon>
        <taxon>Pezizomycotina</taxon>
        <taxon>Dothideomycetes</taxon>
        <taxon>Pleosporomycetidae</taxon>
        <taxon>Pleosporales</taxon>
        <taxon>Melanommataceae</taxon>
        <taxon>Melanomma</taxon>
    </lineage>
</organism>